<evidence type="ECO:0000256" key="1">
    <source>
        <dbReference type="SAM" id="MobiDB-lite"/>
    </source>
</evidence>
<gene>
    <name evidence="2" type="ORF">SAMN05216199_1786</name>
</gene>
<evidence type="ECO:0000313" key="3">
    <source>
        <dbReference type="Proteomes" id="UP000199019"/>
    </source>
</evidence>
<accession>A0A1H9TWL6</accession>
<dbReference type="InterPro" id="IPR007061">
    <property type="entry name" value="MST-like"/>
</dbReference>
<dbReference type="Proteomes" id="UP000199019">
    <property type="component" value="Unassembled WGS sequence"/>
</dbReference>
<feature type="region of interest" description="Disordered" evidence="1">
    <location>
        <begin position="18"/>
        <end position="48"/>
    </location>
</feature>
<dbReference type="EMBL" id="FOHB01000002">
    <property type="protein sequence ID" value="SES01307.1"/>
    <property type="molecule type" value="Genomic_DNA"/>
</dbReference>
<protein>
    <recommendedName>
        <fullName evidence="4">Mini-circle protein</fullName>
    </recommendedName>
</protein>
<dbReference type="SUPFAM" id="SSF109854">
    <property type="entry name" value="DinB/YfiT-like putative metalloenzymes"/>
    <property type="match status" value="1"/>
</dbReference>
<evidence type="ECO:0008006" key="4">
    <source>
        <dbReference type="Google" id="ProtNLM"/>
    </source>
</evidence>
<keyword evidence="3" id="KW-1185">Reference proteome</keyword>
<dbReference type="AlphaFoldDB" id="A0A1H9TWL6"/>
<dbReference type="Gene3D" id="1.20.120.450">
    <property type="entry name" value="dinb family like domain"/>
    <property type="match status" value="1"/>
</dbReference>
<reference evidence="3" key="1">
    <citation type="submission" date="2016-10" db="EMBL/GenBank/DDBJ databases">
        <authorList>
            <person name="Varghese N."/>
            <person name="Submissions S."/>
        </authorList>
    </citation>
    <scope>NUCLEOTIDE SEQUENCE [LARGE SCALE GENOMIC DNA]</scope>
    <source>
        <strain evidence="3">CGMCC 1.6963</strain>
    </source>
</reference>
<sequence>MRKSSVRNRFYRVGMTSTDSADRATASDTHDPGSVTGTTAWTPDPWEPPLAGTEAEALLGALDRLRTTFRWKASGLDAAGLRTRVGASTLTLGGLLKHLAVVEDFHFTVKMRGEPLGAPWDSTGWDGSGDWDFTSAAEDSPEQLYALWDGAVERSRARVAAALADGGLDQPVHASAPDGRHANLRRLVCDLIEEYGRHTGHADLLREAVDGVVGEDPPQGWHA</sequence>
<organism evidence="2 3">
    <name type="scientific">Pedococcus cremeus</name>
    <dbReference type="NCBI Taxonomy" id="587636"/>
    <lineage>
        <taxon>Bacteria</taxon>
        <taxon>Bacillati</taxon>
        <taxon>Actinomycetota</taxon>
        <taxon>Actinomycetes</taxon>
        <taxon>Micrococcales</taxon>
        <taxon>Intrasporangiaceae</taxon>
        <taxon>Pedococcus</taxon>
    </lineage>
</organism>
<proteinExistence type="predicted"/>
<dbReference type="InterPro" id="IPR034660">
    <property type="entry name" value="DinB/YfiT-like"/>
</dbReference>
<dbReference type="STRING" id="587636.SAMN05216199_1786"/>
<name>A0A1H9TWL6_9MICO</name>
<evidence type="ECO:0000313" key="2">
    <source>
        <dbReference type="EMBL" id="SES01307.1"/>
    </source>
</evidence>
<dbReference type="Pfam" id="PF04978">
    <property type="entry name" value="MST"/>
    <property type="match status" value="1"/>
</dbReference>